<feature type="transmembrane region" description="Helical" evidence="1">
    <location>
        <begin position="201"/>
        <end position="218"/>
    </location>
</feature>
<feature type="transmembrane region" description="Helical" evidence="1">
    <location>
        <begin position="379"/>
        <end position="399"/>
    </location>
</feature>
<dbReference type="RefSeq" id="WP_254160016.1">
    <property type="nucleotide sequence ID" value="NZ_CP100355.1"/>
</dbReference>
<feature type="transmembrane region" description="Helical" evidence="1">
    <location>
        <begin position="411"/>
        <end position="431"/>
    </location>
</feature>
<dbReference type="EMBL" id="CP100355">
    <property type="protein sequence ID" value="UTF55202.1"/>
    <property type="molecule type" value="Genomic_DNA"/>
</dbReference>
<organism evidence="2 3">
    <name type="scientific">Natronosalvus rutilus</name>
    <dbReference type="NCBI Taxonomy" id="2953753"/>
    <lineage>
        <taxon>Archaea</taxon>
        <taxon>Methanobacteriati</taxon>
        <taxon>Methanobacteriota</taxon>
        <taxon>Stenosarchaea group</taxon>
        <taxon>Halobacteria</taxon>
        <taxon>Halobacteriales</taxon>
        <taxon>Natrialbaceae</taxon>
        <taxon>Natronosalvus</taxon>
    </lineage>
</organism>
<feature type="transmembrane region" description="Helical" evidence="1">
    <location>
        <begin position="443"/>
        <end position="466"/>
    </location>
</feature>
<feature type="transmembrane region" description="Helical" evidence="1">
    <location>
        <begin position="280"/>
        <end position="300"/>
    </location>
</feature>
<feature type="transmembrane region" description="Helical" evidence="1">
    <location>
        <begin position="170"/>
        <end position="189"/>
    </location>
</feature>
<sequence>MTQRRTLLDLVLAVGFLAVATAIAVAHRSPPSGYEWSIYTGTPTLTWVALGLALAVAVGVTIGTRGWYQAGAIALGGLAVTSIVSLPVIRNYHFQGMGDSLTHLGWVRDFVQGTMQPHELFYPGLHAVATTLHLGGGVSMERALLIAVVLLFVPFVVFVPLIARDISGTGAAAGFAAIASWMVLPINNVATHMGPHTNSNALFVVPVALFATVALVSRRSDLERLPFGISPFTVCLFLAGVGLLLVHPQQMINVVVFLGALAGVQYLAKRRYDDHPMVHHPSLFAPAVMLGVLFVVWAAANARFRRAFSGLVSGLFSRDIGTGSTVGQRGGSLTELGGSLLELFAIMFLVAAVLGAIAALFVLATWLGRTSLDPDGRSYVTYFALALVPLGGMFVVYFLGTPTMAFRQVGFIYVVLTILSGIALAHLFGWLTGPLTTPGANALAAVFVAACLVLTLVTLFTSPLIYQPTQHVTEQQQFGYDTALEHRVDEQLYAGFGYGINRYGDAHYGTEAGSEINYDGGAGGAVLVEEFEDGNYREAYHGADYYFTVSAYDKARELEVYDELHHSEAALEEIEREPYADRLISSEEFTMYSVEGTPS</sequence>
<feature type="transmembrane region" description="Helical" evidence="1">
    <location>
        <begin position="225"/>
        <end position="245"/>
    </location>
</feature>
<feature type="transmembrane region" description="Helical" evidence="1">
    <location>
        <begin position="44"/>
        <end position="63"/>
    </location>
</feature>
<evidence type="ECO:0000313" key="2">
    <source>
        <dbReference type="EMBL" id="UTF55202.1"/>
    </source>
</evidence>
<name>A0A9E7NBE4_9EURY</name>
<feature type="transmembrane region" description="Helical" evidence="1">
    <location>
        <begin position="343"/>
        <end position="367"/>
    </location>
</feature>
<keyword evidence="1" id="KW-1133">Transmembrane helix</keyword>
<proteinExistence type="predicted"/>
<dbReference type="KEGG" id="sawl:NGM29_08125"/>
<keyword evidence="3" id="KW-1185">Reference proteome</keyword>
<dbReference type="Pfam" id="PF20176">
    <property type="entry name" value="DUF6541"/>
    <property type="match status" value="1"/>
</dbReference>
<gene>
    <name evidence="2" type="ORF">NGM29_08125</name>
</gene>
<feature type="transmembrane region" description="Helical" evidence="1">
    <location>
        <begin position="70"/>
        <end position="89"/>
    </location>
</feature>
<evidence type="ECO:0000313" key="3">
    <source>
        <dbReference type="Proteomes" id="UP001056855"/>
    </source>
</evidence>
<protein>
    <submittedName>
        <fullName evidence="2">Uncharacterized protein</fullName>
    </submittedName>
</protein>
<feature type="transmembrane region" description="Helical" evidence="1">
    <location>
        <begin position="251"/>
        <end position="268"/>
    </location>
</feature>
<dbReference type="GeneID" id="73290005"/>
<evidence type="ECO:0000256" key="1">
    <source>
        <dbReference type="SAM" id="Phobius"/>
    </source>
</evidence>
<accession>A0A9E7NBE4</accession>
<keyword evidence="1" id="KW-0472">Membrane</keyword>
<keyword evidence="1" id="KW-0812">Transmembrane</keyword>
<reference evidence="2" key="1">
    <citation type="submission" date="2022-06" db="EMBL/GenBank/DDBJ databases">
        <title>Diverse halophilic archaea isolated from saline environments.</title>
        <authorList>
            <person name="Cui H.-L."/>
        </authorList>
    </citation>
    <scope>NUCLEOTIDE SEQUENCE</scope>
    <source>
        <strain evidence="2">WLHS1</strain>
    </source>
</reference>
<feature type="transmembrane region" description="Helical" evidence="1">
    <location>
        <begin position="143"/>
        <end position="163"/>
    </location>
</feature>
<dbReference type="AlphaFoldDB" id="A0A9E7NBE4"/>
<dbReference type="InterPro" id="IPR046671">
    <property type="entry name" value="DUF6541"/>
</dbReference>
<dbReference type="Proteomes" id="UP001056855">
    <property type="component" value="Chromosome"/>
</dbReference>